<dbReference type="AlphaFoldDB" id="A0A348AFX6"/>
<proteinExistence type="predicted"/>
<organism evidence="1 2">
    <name type="scientific">Methylomusa anaerophila</name>
    <dbReference type="NCBI Taxonomy" id="1930071"/>
    <lineage>
        <taxon>Bacteria</taxon>
        <taxon>Bacillati</taxon>
        <taxon>Bacillota</taxon>
        <taxon>Negativicutes</taxon>
        <taxon>Selenomonadales</taxon>
        <taxon>Sporomusaceae</taxon>
        <taxon>Methylomusa</taxon>
    </lineage>
</organism>
<name>A0A348AFX6_9FIRM</name>
<keyword evidence="2" id="KW-1185">Reference proteome</keyword>
<evidence type="ECO:0000313" key="2">
    <source>
        <dbReference type="Proteomes" id="UP000276437"/>
    </source>
</evidence>
<dbReference type="KEGG" id="mana:MAMMFC1_00615"/>
<gene>
    <name evidence="1" type="ORF">MAMMFC1_00615</name>
</gene>
<protein>
    <submittedName>
        <fullName evidence="1">Uncharacterized protein</fullName>
    </submittedName>
</protein>
<sequence>MKKWRCYWLIMVFVKGLLIAEENELVETLLKILEQIESAKISGADTTQLHEELFNTLEQIRILRKTIGMKTVGNVQ</sequence>
<reference evidence="1 2" key="1">
    <citation type="journal article" date="2018" name="Int. J. Syst. Evol. Microbiol.">
        <title>Methylomusa anaerophila gen. nov., sp. nov., an anaerobic methanol-utilizing bacterium isolated from a microbial fuel cell.</title>
        <authorList>
            <person name="Amano N."/>
            <person name="Yamamuro A."/>
            <person name="Miyahara M."/>
            <person name="Kouzuma A."/>
            <person name="Abe T."/>
            <person name="Watanabe K."/>
        </authorList>
    </citation>
    <scope>NUCLEOTIDE SEQUENCE [LARGE SCALE GENOMIC DNA]</scope>
    <source>
        <strain evidence="1 2">MMFC1</strain>
    </source>
</reference>
<dbReference type="Proteomes" id="UP000276437">
    <property type="component" value="Chromosome"/>
</dbReference>
<dbReference type="EMBL" id="AP018449">
    <property type="protein sequence ID" value="BBB89974.1"/>
    <property type="molecule type" value="Genomic_DNA"/>
</dbReference>
<accession>A0A348AFX6</accession>
<evidence type="ECO:0000313" key="1">
    <source>
        <dbReference type="EMBL" id="BBB89974.1"/>
    </source>
</evidence>